<feature type="domain" description="FtsK" evidence="7">
    <location>
        <begin position="655"/>
        <end position="843"/>
    </location>
</feature>
<dbReference type="InterPro" id="IPR000626">
    <property type="entry name" value="Ubiquitin-like_dom"/>
</dbReference>
<dbReference type="InterPro" id="IPR050206">
    <property type="entry name" value="FtsK/SpoIIIE/SftA"/>
</dbReference>
<gene>
    <name evidence="8" type="ORF">GH723_00100</name>
</gene>
<dbReference type="InterPro" id="IPR027417">
    <property type="entry name" value="P-loop_NTPase"/>
</dbReference>
<keyword evidence="1" id="KW-0597">Phosphoprotein</keyword>
<feature type="domain" description="Ubiquitin-like" evidence="6">
    <location>
        <begin position="1"/>
        <end position="82"/>
    </location>
</feature>
<dbReference type="GO" id="GO:0003677">
    <property type="term" value="F:DNA binding"/>
    <property type="evidence" value="ECO:0007669"/>
    <property type="project" value="InterPro"/>
</dbReference>
<feature type="domain" description="FtsK" evidence="7">
    <location>
        <begin position="984"/>
        <end position="1173"/>
    </location>
</feature>
<sequence length="1451" mass="155089">MQLMLRVESEGTSRATDVVAVVEANHTIDELRRALVAHPGIGPGSSLLRQATGRVLDPAATLSEVGLVSGEVVVLTERRVDSGDARPSALVRIEAVGGPASGWRAELAPGTYTLGRPWSRAESDPAYRAIPDAAISRAHVQVTVAEDLTVTIVESPEATNPLLVDGQPVDGPVAVGLGTELRLGDSVLACHPVDALPEARIDQLGQVAFHRTPLRPARPVEVTLPPINKVPAAPEPPRFSWMTMAAPAVGGLLMAVVMQRPQFLFFALLSPLMAVANHFENKRRNRDRAVRDLATFETRLAERTEAYAAAYAEEETARLAAAPDIADLRRRAERRDRSLWSRGRDIPEFLTLRVGTGAVASLITAEHSSEGDPELVARLEELEDRYRGFERMPVTVPLQELGVMGVHGPRREVASLAKALLIQAVCLHSPEDLVVAAAASTEMDLASWLRWVPHTHATGSPIGGPHLATDRRSTDQLLQAVIDVAEFREASTEHGVDRRWPWVLLVLDRLIDPDPRLVAQLLDRCPEVGISVLWLSDTADRVPPQCRVVAELADRLEVGAEQLSKMWFTDPETPTSWFSADGVDRSLPDLVARALAPLRDASSTSSTSSIPRVVPLFAAHGVDDVTPAWIQQEWAVDRRGEGGYAIETVVGTGADGPLRLDMVSDGPHGLIGGTSGAGKSELIQSLVAGLVAFQSPRDVALMFIDFKGGSASEVFKDLPHIAGRVTDLDESLALRAQVSLRAELRRRVALFSELAAKDMAEMRRLHPDQAPPSLVIVIDEFATLVKQLPDFVADIIDIAQRGRSYGVHLILATQRPSASVDDNILANTNLRISLRMLDRAESMSILNAPDAAEIPVPLKGRSIARLGPGNLVEFQSAYCSAPLATTSGRPPIEILPLGLDGTIDAASRPAVSTPGGPEPRTQLDALIDAIRALGHPPVRQIWNELLPEQLPFTTVDAMRRVPGYERDPGRLVLLGAADDPANQRQHASVVDLASGGGLLVIGTGGSGKTTVLRTAAASASLDDMRSGGGHVALFVLDFSSGELRSLTALPQCCGVGTLDDLEATTRIIETLDAEVARRRALPSDAPGSERGPTVLLLVDGYANLIEALQNTRGGQEQTSDQWLSSFHRVVLDGRQVGVHAVMTADRAGAVRSAIFASMTRRLVLRQVDPAETNALGVPSTQSFGPGAGYLDGLRIQVATLGGPDVDEATALASFAGIIDVSPPDLLGAPLPATIPRPARPPRRGARDGVVGIADISGDEVPFDLTNLDVLVTGPPQSGKSWALRSMAEQVEAAGATVYAIGAEDSGLRRFPWAACAWGAADAQTLLGTMKAELEFPGREAVVVIDDLDLLEGPAFDGAVMGLGPNRSIRFLGSSTSFGYSNNEVVKRVRAARQVLYLQPSSSREVAETIGVMRLPLLRLGLQMPPGRGMFVRNRVPTVVQTYLPDGVHAEG</sequence>
<evidence type="ECO:0000259" key="7">
    <source>
        <dbReference type="PROSITE" id="PS50901"/>
    </source>
</evidence>
<dbReference type="InterPro" id="IPR008984">
    <property type="entry name" value="SMAD_FHA_dom_sf"/>
</dbReference>
<evidence type="ECO:0000256" key="3">
    <source>
        <dbReference type="ARBA" id="ARBA00022840"/>
    </source>
</evidence>
<dbReference type="PROSITE" id="PS50053">
    <property type="entry name" value="UBIQUITIN_2"/>
    <property type="match status" value="1"/>
</dbReference>
<dbReference type="GO" id="GO:0005524">
    <property type="term" value="F:ATP binding"/>
    <property type="evidence" value="ECO:0007669"/>
    <property type="project" value="UniProtKB-UniRule"/>
</dbReference>
<dbReference type="InterPro" id="IPR000253">
    <property type="entry name" value="FHA_dom"/>
</dbReference>
<dbReference type="EMBL" id="CP045851">
    <property type="protein sequence ID" value="QGG93637.1"/>
    <property type="molecule type" value="Genomic_DNA"/>
</dbReference>
<dbReference type="Pfam" id="PF01580">
    <property type="entry name" value="FtsK_SpoIIIE"/>
    <property type="match status" value="2"/>
</dbReference>
<dbReference type="Gene3D" id="2.60.200.20">
    <property type="match status" value="1"/>
</dbReference>
<keyword evidence="9" id="KW-1185">Reference proteome</keyword>
<evidence type="ECO:0000256" key="2">
    <source>
        <dbReference type="ARBA" id="ARBA00022741"/>
    </source>
</evidence>
<feature type="binding site" evidence="4">
    <location>
        <begin position="673"/>
        <end position="680"/>
    </location>
    <ligand>
        <name>ATP</name>
        <dbReference type="ChEBI" id="CHEBI:30616"/>
    </ligand>
</feature>
<dbReference type="Proteomes" id="UP000334019">
    <property type="component" value="Chromosome"/>
</dbReference>
<organism evidence="8 9">
    <name type="scientific">Actinomarinicola tropica</name>
    <dbReference type="NCBI Taxonomy" id="2789776"/>
    <lineage>
        <taxon>Bacteria</taxon>
        <taxon>Bacillati</taxon>
        <taxon>Actinomycetota</taxon>
        <taxon>Acidimicrobiia</taxon>
        <taxon>Acidimicrobiales</taxon>
        <taxon>Iamiaceae</taxon>
        <taxon>Actinomarinicola</taxon>
    </lineage>
</organism>
<dbReference type="SUPFAM" id="SSF49879">
    <property type="entry name" value="SMAD/FHA domain"/>
    <property type="match status" value="1"/>
</dbReference>
<feature type="domain" description="FHA" evidence="5">
    <location>
        <begin position="112"/>
        <end position="169"/>
    </location>
</feature>
<dbReference type="KEGG" id="atq:GH723_00100"/>
<evidence type="ECO:0000259" key="5">
    <source>
        <dbReference type="PROSITE" id="PS50006"/>
    </source>
</evidence>
<dbReference type="PANTHER" id="PTHR22683:SF1">
    <property type="entry name" value="TYPE VII SECRETION SYSTEM PROTEIN ESSC"/>
    <property type="match status" value="1"/>
</dbReference>
<dbReference type="InterPro" id="IPR002543">
    <property type="entry name" value="FtsK_dom"/>
</dbReference>
<dbReference type="CDD" id="cd01127">
    <property type="entry name" value="TrwB_TraG_TraD_VirD4"/>
    <property type="match status" value="1"/>
</dbReference>
<dbReference type="Gene3D" id="3.40.50.300">
    <property type="entry name" value="P-loop containing nucleotide triphosphate hydrolases"/>
    <property type="match status" value="4"/>
</dbReference>
<dbReference type="PANTHER" id="PTHR22683">
    <property type="entry name" value="SPORULATION PROTEIN RELATED"/>
    <property type="match status" value="1"/>
</dbReference>
<dbReference type="InterPro" id="IPR003593">
    <property type="entry name" value="AAA+_ATPase"/>
</dbReference>
<keyword evidence="3 4" id="KW-0067">ATP-binding</keyword>
<keyword evidence="2 4" id="KW-0547">Nucleotide-binding</keyword>
<dbReference type="PROSITE" id="PS50006">
    <property type="entry name" value="FHA_DOMAIN"/>
    <property type="match status" value="1"/>
</dbReference>
<evidence type="ECO:0000256" key="1">
    <source>
        <dbReference type="ARBA" id="ARBA00022553"/>
    </source>
</evidence>
<reference evidence="8 9" key="1">
    <citation type="submission" date="2019-11" db="EMBL/GenBank/DDBJ databases">
        <authorList>
            <person name="He Y."/>
        </authorList>
    </citation>
    <scope>NUCLEOTIDE SEQUENCE [LARGE SCALE GENOMIC DNA]</scope>
    <source>
        <strain evidence="8 9">SCSIO 58843</strain>
    </source>
</reference>
<dbReference type="SUPFAM" id="SSF52540">
    <property type="entry name" value="P-loop containing nucleoside triphosphate hydrolases"/>
    <property type="match status" value="3"/>
</dbReference>
<dbReference type="PROSITE" id="PS50901">
    <property type="entry name" value="FTSK"/>
    <property type="match status" value="2"/>
</dbReference>
<evidence type="ECO:0000256" key="4">
    <source>
        <dbReference type="PROSITE-ProRule" id="PRU00289"/>
    </source>
</evidence>
<dbReference type="SMART" id="SM00382">
    <property type="entry name" value="AAA"/>
    <property type="match status" value="3"/>
</dbReference>
<accession>A0A5Q2RI11</accession>
<protein>
    <recommendedName>
        <fullName evidence="10">FHA domain-containing protein</fullName>
    </recommendedName>
</protein>
<evidence type="ECO:0000313" key="9">
    <source>
        <dbReference type="Proteomes" id="UP000334019"/>
    </source>
</evidence>
<evidence type="ECO:0000259" key="6">
    <source>
        <dbReference type="PROSITE" id="PS50053"/>
    </source>
</evidence>
<proteinExistence type="predicted"/>
<name>A0A5Q2RI11_9ACTN</name>
<dbReference type="CDD" id="cd00060">
    <property type="entry name" value="FHA"/>
    <property type="match status" value="1"/>
</dbReference>
<evidence type="ECO:0000313" key="8">
    <source>
        <dbReference type="EMBL" id="QGG93637.1"/>
    </source>
</evidence>
<feature type="binding site" evidence="4">
    <location>
        <begin position="1002"/>
        <end position="1009"/>
    </location>
    <ligand>
        <name>ATP</name>
        <dbReference type="ChEBI" id="CHEBI:30616"/>
    </ligand>
</feature>
<evidence type="ECO:0008006" key="10">
    <source>
        <dbReference type="Google" id="ProtNLM"/>
    </source>
</evidence>